<sequence>MGGITLEASGNYSQTTTWLQRIGRMSIEQQLARYGLKGVKALASSTPTRTGKTAASWSYSVSRNGDTWTLSWNNDNIHHGVPIAIVLQYGHVTGTGGWVQGRDYINPAIKPIMDEIADGVWRTVTNG</sequence>
<dbReference type="EMBL" id="BK015152">
    <property type="protein sequence ID" value="DAD93055.1"/>
    <property type="molecule type" value="Genomic_DNA"/>
</dbReference>
<proteinExistence type="predicted"/>
<organism evidence="1">
    <name type="scientific">Siphoviridae sp. ctHEr2</name>
    <dbReference type="NCBI Taxonomy" id="2826229"/>
    <lineage>
        <taxon>Viruses</taxon>
        <taxon>Duplodnaviria</taxon>
        <taxon>Heunggongvirae</taxon>
        <taxon>Uroviricota</taxon>
        <taxon>Caudoviricetes</taxon>
    </lineage>
</organism>
<protein>
    <submittedName>
        <fullName evidence="1">Type I neck protein</fullName>
    </submittedName>
</protein>
<name>A0A8S5NFC4_9CAUD</name>
<evidence type="ECO:0000313" key="1">
    <source>
        <dbReference type="EMBL" id="DAD93055.1"/>
    </source>
</evidence>
<reference evidence="1" key="1">
    <citation type="journal article" date="2021" name="Proc. Natl. Acad. Sci. U.S.A.">
        <title>A Catalog of Tens of Thousands of Viruses from Human Metagenomes Reveals Hidden Associations with Chronic Diseases.</title>
        <authorList>
            <person name="Tisza M.J."/>
            <person name="Buck C.B."/>
        </authorList>
    </citation>
    <scope>NUCLEOTIDE SEQUENCE</scope>
    <source>
        <strain evidence="1">CtHEr2</strain>
    </source>
</reference>
<accession>A0A8S5NFC4</accession>